<keyword evidence="6" id="KW-0050">Antiport</keyword>
<keyword evidence="11 13" id="KW-0472">Membrane</keyword>
<evidence type="ECO:0000256" key="10">
    <source>
        <dbReference type="ARBA" id="ARBA00023065"/>
    </source>
</evidence>
<feature type="transmembrane region" description="Helical" evidence="13">
    <location>
        <begin position="99"/>
        <end position="125"/>
    </location>
</feature>
<dbReference type="GO" id="GO:0005886">
    <property type="term" value="C:plasma membrane"/>
    <property type="evidence" value="ECO:0007669"/>
    <property type="project" value="UniProtKB-SubCell"/>
</dbReference>
<dbReference type="OrthoDB" id="9776324at2"/>
<proteinExistence type="inferred from homology"/>
<keyword evidence="5" id="KW-0813">Transport</keyword>
<comment type="similarity">
    <text evidence="3">Belongs to the multi antimicrobial extrusion (MATE) (TC 2.A.66.1) family.</text>
</comment>
<reference evidence="14 15" key="1">
    <citation type="journal article" date="2014" name="Genome Announc.">
        <title>Draft Genome Sequence of Fervidicella metallireducens Strain AeBT, an Iron-Reducing Thermoanaerobe from the Great Artesian Basin.</title>
        <authorList>
            <person name="Patel B.K."/>
        </authorList>
    </citation>
    <scope>NUCLEOTIDE SEQUENCE [LARGE SCALE GENOMIC DNA]</scope>
    <source>
        <strain evidence="14 15">AeB</strain>
    </source>
</reference>
<dbReference type="RefSeq" id="WP_035381722.1">
    <property type="nucleotide sequence ID" value="NZ_AZQP01000077.1"/>
</dbReference>
<feature type="transmembrane region" description="Helical" evidence="13">
    <location>
        <begin position="240"/>
        <end position="265"/>
    </location>
</feature>
<feature type="transmembrane region" description="Helical" evidence="13">
    <location>
        <begin position="167"/>
        <end position="188"/>
    </location>
</feature>
<feature type="transmembrane region" description="Helical" evidence="13">
    <location>
        <begin position="358"/>
        <end position="378"/>
    </location>
</feature>
<sequence>MEASQRKELILKGNMYKAIITLAIPIMINSVIQTLYGLINGIWVSKLGKVQFAATSFVWPVNFLFISLGMGISIAGTAILSQLIGANRNKEADKYATQIIAISLVSSIIFTILGILISPAVVYLMGARGDLYNYSVLFLKLTFLEIPFIFAFFNFNSIMNAQGNTKTPTVLSAISVILNAILDPIFIFTFNLGIAGAAIATIICKMLLVVAVIFYAKGPSNVIRPDFKDFKFSKDIIKQILKVAIPSALGSSGSALGFIVLNGFIESYGIDTMAAFATVNRITGLVMQPAMGIGAALTTIIGQNLGAEDIQRAEEGFTKSLKFTIAFSMVGCILMLIWDREIISFFMQSGDEGVITESIVYLKYISISMPLMGIFSVLQGVFQGSGHTKYSMNMEIGRLWFVRLPMILLFKHFTSIGSQGIWFSMSSSNLIICLYGYYIYRQGCWRNKIVKTKEVLV</sequence>
<dbReference type="PANTHER" id="PTHR43298:SF2">
    <property type="entry name" value="FMN_FAD EXPORTER YEEO-RELATED"/>
    <property type="match status" value="1"/>
</dbReference>
<gene>
    <name evidence="14" type="ORF">Q428_14225</name>
</gene>
<evidence type="ECO:0000256" key="4">
    <source>
        <dbReference type="ARBA" id="ARBA00020268"/>
    </source>
</evidence>
<evidence type="ECO:0000256" key="3">
    <source>
        <dbReference type="ARBA" id="ARBA00010199"/>
    </source>
</evidence>
<keyword evidence="9 13" id="KW-1133">Transmembrane helix</keyword>
<evidence type="ECO:0000256" key="8">
    <source>
        <dbReference type="ARBA" id="ARBA00022692"/>
    </source>
</evidence>
<comment type="subcellular location">
    <subcellularLocation>
        <location evidence="2">Cell membrane</location>
        <topology evidence="2">Multi-pass membrane protein</topology>
    </subcellularLocation>
</comment>
<feature type="transmembrane region" description="Helical" evidence="13">
    <location>
        <begin position="20"/>
        <end position="43"/>
    </location>
</feature>
<feature type="transmembrane region" description="Helical" evidence="13">
    <location>
        <begin position="319"/>
        <end position="338"/>
    </location>
</feature>
<dbReference type="CDD" id="cd13138">
    <property type="entry name" value="MATE_yoeA_like"/>
    <property type="match status" value="1"/>
</dbReference>
<dbReference type="Pfam" id="PF01554">
    <property type="entry name" value="MatE"/>
    <property type="match status" value="2"/>
</dbReference>
<dbReference type="PIRSF" id="PIRSF006603">
    <property type="entry name" value="DinF"/>
    <property type="match status" value="1"/>
</dbReference>
<dbReference type="GO" id="GO:0042910">
    <property type="term" value="F:xenobiotic transmembrane transporter activity"/>
    <property type="evidence" value="ECO:0007669"/>
    <property type="project" value="InterPro"/>
</dbReference>
<feature type="transmembrane region" description="Helical" evidence="13">
    <location>
        <begin position="399"/>
        <end position="415"/>
    </location>
</feature>
<organism evidence="14 15">
    <name type="scientific">Fervidicella metallireducens AeB</name>
    <dbReference type="NCBI Taxonomy" id="1403537"/>
    <lineage>
        <taxon>Bacteria</taxon>
        <taxon>Bacillati</taxon>
        <taxon>Bacillota</taxon>
        <taxon>Clostridia</taxon>
        <taxon>Eubacteriales</taxon>
        <taxon>Clostridiaceae</taxon>
        <taxon>Fervidicella</taxon>
    </lineage>
</organism>
<dbReference type="STRING" id="1403537.Q428_14225"/>
<evidence type="ECO:0000256" key="9">
    <source>
        <dbReference type="ARBA" id="ARBA00022989"/>
    </source>
</evidence>
<dbReference type="GO" id="GO:0006811">
    <property type="term" value="P:monoatomic ion transport"/>
    <property type="evidence" value="ECO:0007669"/>
    <property type="project" value="UniProtKB-KW"/>
</dbReference>
<keyword evidence="10" id="KW-0406">Ion transport</keyword>
<feature type="transmembrane region" description="Helical" evidence="13">
    <location>
        <begin position="131"/>
        <end position="155"/>
    </location>
</feature>
<feature type="transmembrane region" description="Helical" evidence="13">
    <location>
        <begin position="63"/>
        <end position="87"/>
    </location>
</feature>
<keyword evidence="8 13" id="KW-0812">Transmembrane</keyword>
<dbReference type="Proteomes" id="UP000019681">
    <property type="component" value="Unassembled WGS sequence"/>
</dbReference>
<feature type="transmembrane region" description="Helical" evidence="13">
    <location>
        <begin position="194"/>
        <end position="216"/>
    </location>
</feature>
<protein>
    <recommendedName>
        <fullName evidence="4">Probable multidrug resistance protein NorM</fullName>
    </recommendedName>
    <alternativeName>
        <fullName evidence="12">Multidrug-efflux transporter</fullName>
    </alternativeName>
</protein>
<accession>A0A017RTP1</accession>
<evidence type="ECO:0000256" key="12">
    <source>
        <dbReference type="ARBA" id="ARBA00031636"/>
    </source>
</evidence>
<evidence type="ECO:0000256" key="13">
    <source>
        <dbReference type="SAM" id="Phobius"/>
    </source>
</evidence>
<dbReference type="GO" id="GO:0015297">
    <property type="term" value="F:antiporter activity"/>
    <property type="evidence" value="ECO:0007669"/>
    <property type="project" value="UniProtKB-KW"/>
</dbReference>
<dbReference type="PANTHER" id="PTHR43298">
    <property type="entry name" value="MULTIDRUG RESISTANCE PROTEIN NORM-RELATED"/>
    <property type="match status" value="1"/>
</dbReference>
<feature type="transmembrane region" description="Helical" evidence="13">
    <location>
        <begin position="285"/>
        <end position="307"/>
    </location>
</feature>
<dbReference type="AlphaFoldDB" id="A0A017RTP1"/>
<dbReference type="InterPro" id="IPR048279">
    <property type="entry name" value="MdtK-like"/>
</dbReference>
<evidence type="ECO:0000313" key="15">
    <source>
        <dbReference type="Proteomes" id="UP000019681"/>
    </source>
</evidence>
<feature type="transmembrane region" description="Helical" evidence="13">
    <location>
        <begin position="421"/>
        <end position="440"/>
    </location>
</feature>
<dbReference type="NCBIfam" id="TIGR00797">
    <property type="entry name" value="matE"/>
    <property type="match status" value="1"/>
</dbReference>
<evidence type="ECO:0000313" key="14">
    <source>
        <dbReference type="EMBL" id="EYE87270.1"/>
    </source>
</evidence>
<dbReference type="EMBL" id="AZQP01000077">
    <property type="protein sequence ID" value="EYE87270.1"/>
    <property type="molecule type" value="Genomic_DNA"/>
</dbReference>
<evidence type="ECO:0000256" key="5">
    <source>
        <dbReference type="ARBA" id="ARBA00022448"/>
    </source>
</evidence>
<dbReference type="InterPro" id="IPR002528">
    <property type="entry name" value="MATE_fam"/>
</dbReference>
<evidence type="ECO:0000256" key="1">
    <source>
        <dbReference type="ARBA" id="ARBA00003408"/>
    </source>
</evidence>
<evidence type="ECO:0000256" key="11">
    <source>
        <dbReference type="ARBA" id="ARBA00023136"/>
    </source>
</evidence>
<comment type="caution">
    <text evidence="14">The sequence shown here is derived from an EMBL/GenBank/DDBJ whole genome shotgun (WGS) entry which is preliminary data.</text>
</comment>
<evidence type="ECO:0000256" key="2">
    <source>
        <dbReference type="ARBA" id="ARBA00004651"/>
    </source>
</evidence>
<keyword evidence="15" id="KW-1185">Reference proteome</keyword>
<evidence type="ECO:0000256" key="6">
    <source>
        <dbReference type="ARBA" id="ARBA00022449"/>
    </source>
</evidence>
<dbReference type="InterPro" id="IPR050222">
    <property type="entry name" value="MATE_MdtK"/>
</dbReference>
<comment type="function">
    <text evidence="1">Multidrug efflux pump.</text>
</comment>
<keyword evidence="7" id="KW-1003">Cell membrane</keyword>
<name>A0A017RTP1_9CLOT</name>
<evidence type="ECO:0000256" key="7">
    <source>
        <dbReference type="ARBA" id="ARBA00022475"/>
    </source>
</evidence>